<dbReference type="GO" id="GO:0003690">
    <property type="term" value="F:double-stranded DNA binding"/>
    <property type="evidence" value="ECO:0007669"/>
    <property type="project" value="TreeGrafter"/>
</dbReference>
<evidence type="ECO:0000313" key="9">
    <source>
        <dbReference type="Proteomes" id="UP000281170"/>
    </source>
</evidence>
<keyword evidence="4" id="KW-0963">Cytoplasm</keyword>
<dbReference type="PATRIC" id="fig|45056.6.peg.476"/>
<dbReference type="STRING" id="45056.Lade_0460"/>
<evidence type="ECO:0000313" key="6">
    <source>
        <dbReference type="EMBL" id="KTC65802.1"/>
    </source>
</evidence>
<proteinExistence type="inferred from homology"/>
<gene>
    <name evidence="7" type="primary">rdgC</name>
    <name evidence="6" type="ORF">Lade_0460</name>
    <name evidence="7" type="ORF">NCTC12735_00855</name>
</gene>
<accession>A0A0W0R444</accession>
<evidence type="ECO:0000256" key="1">
    <source>
        <dbReference type="ARBA" id="ARBA00004453"/>
    </source>
</evidence>
<dbReference type="RefSeq" id="WP_058461534.1">
    <property type="nucleotide sequence ID" value="NZ_CAAAHS010000004.1"/>
</dbReference>
<sequence length="307" mass="34813">MWFSNALIFQFELDSQVNLETALEPMKPCPPHARSIYGWLPAIAGEMVHQVAGATLICMGKEERILPKAVIKRLLAEKIQALELNQNRTVKRAEKAQLAEELEFELLPKSFCVQKRQFALLDTVDNRIIVNCASNNQASQLISLLRKSVAGIKIEPFLFTEDLAVRFTEWINNPALLPENFKLASDCLLVSLDDEKKRFTCKGFDLPAEEIVTLISQGLAAAEISLIWNERIQFTLTHDFTLKRIKSLDYLIDEFNDIRKLDEEYQQKDAALTLLSGELRALINDLSKIINKEAPVISMAEEELAIL</sequence>
<dbReference type="Pfam" id="PF04381">
    <property type="entry name" value="RdgC"/>
    <property type="match status" value="1"/>
</dbReference>
<evidence type="ECO:0000256" key="3">
    <source>
        <dbReference type="ARBA" id="ARBA00022296"/>
    </source>
</evidence>
<dbReference type="KEGG" id="ladl:NCTC12735_00855"/>
<comment type="similarity">
    <text evidence="2">Belongs to the RdgC family.</text>
</comment>
<keyword evidence="7" id="KW-0614">Plasmid</keyword>
<evidence type="ECO:0000313" key="8">
    <source>
        <dbReference type="Proteomes" id="UP000054859"/>
    </source>
</evidence>
<dbReference type="NCBIfam" id="NF001464">
    <property type="entry name" value="PRK00321.1-5"/>
    <property type="match status" value="1"/>
</dbReference>
<name>A0A0W0R444_9GAMM</name>
<dbReference type="GO" id="GO:0043590">
    <property type="term" value="C:bacterial nucleoid"/>
    <property type="evidence" value="ECO:0007669"/>
    <property type="project" value="TreeGrafter"/>
</dbReference>
<evidence type="ECO:0000256" key="4">
    <source>
        <dbReference type="ARBA" id="ARBA00022490"/>
    </source>
</evidence>
<protein>
    <recommendedName>
        <fullName evidence="3">Recombination-associated protein RdgC</fullName>
    </recommendedName>
</protein>
<dbReference type="EMBL" id="LR134421">
    <property type="protein sequence ID" value="VEH85230.1"/>
    <property type="molecule type" value="Genomic_DNA"/>
</dbReference>
<dbReference type="Proteomes" id="UP000054859">
    <property type="component" value="Unassembled WGS sequence"/>
</dbReference>
<dbReference type="GO" id="GO:0000018">
    <property type="term" value="P:regulation of DNA recombination"/>
    <property type="evidence" value="ECO:0007669"/>
    <property type="project" value="TreeGrafter"/>
</dbReference>
<dbReference type="GO" id="GO:0006310">
    <property type="term" value="P:DNA recombination"/>
    <property type="evidence" value="ECO:0007669"/>
    <property type="project" value="UniProtKB-KW"/>
</dbReference>
<comment type="subcellular location">
    <subcellularLocation>
        <location evidence="1">Cytoplasm</location>
        <location evidence="1">Nucleoid</location>
    </subcellularLocation>
</comment>
<keyword evidence="6" id="KW-0540">Nuclease</keyword>
<dbReference type="EMBL" id="LNKA01000001">
    <property type="protein sequence ID" value="KTC65802.1"/>
    <property type="molecule type" value="Genomic_DNA"/>
</dbReference>
<keyword evidence="5" id="KW-0233">DNA recombination</keyword>
<evidence type="ECO:0000256" key="2">
    <source>
        <dbReference type="ARBA" id="ARBA00008657"/>
    </source>
</evidence>
<dbReference type="Proteomes" id="UP000281170">
    <property type="component" value="Plasmid 12"/>
</dbReference>
<reference evidence="6 8" key="1">
    <citation type="submission" date="2015-11" db="EMBL/GenBank/DDBJ databases">
        <title>Identification of large and diverse effector repertoires of 38 Legionella species.</title>
        <authorList>
            <person name="Burstein D."/>
            <person name="Amaro F."/>
            <person name="Zusman T."/>
            <person name="Lifshitz Z."/>
            <person name="Cohen O."/>
            <person name="Gilbert J.A."/>
            <person name="Pupko T."/>
            <person name="Shuman H.A."/>
            <person name="Segal G."/>
        </authorList>
    </citation>
    <scope>NUCLEOTIDE SEQUENCE [LARGE SCALE GENOMIC DNA]</scope>
    <source>
        <strain evidence="6 8">1762-AUS-E</strain>
    </source>
</reference>
<evidence type="ECO:0000313" key="7">
    <source>
        <dbReference type="EMBL" id="VEH85230.1"/>
    </source>
</evidence>
<dbReference type="OrthoDB" id="5290530at2"/>
<dbReference type="InterPro" id="IPR007476">
    <property type="entry name" value="RdgC"/>
</dbReference>
<dbReference type="AlphaFoldDB" id="A0A0W0R444"/>
<organism evidence="6 8">
    <name type="scientific">Legionella adelaidensis</name>
    <dbReference type="NCBI Taxonomy" id="45056"/>
    <lineage>
        <taxon>Bacteria</taxon>
        <taxon>Pseudomonadati</taxon>
        <taxon>Pseudomonadota</taxon>
        <taxon>Gammaproteobacteria</taxon>
        <taxon>Legionellales</taxon>
        <taxon>Legionellaceae</taxon>
        <taxon>Legionella</taxon>
    </lineage>
</organism>
<evidence type="ECO:0000256" key="5">
    <source>
        <dbReference type="ARBA" id="ARBA00023172"/>
    </source>
</evidence>
<dbReference type="PANTHER" id="PTHR38103">
    <property type="entry name" value="RECOMBINATION-ASSOCIATED PROTEIN RDGC"/>
    <property type="match status" value="1"/>
</dbReference>
<keyword evidence="8" id="KW-1185">Reference proteome</keyword>
<dbReference type="GO" id="GO:0004527">
    <property type="term" value="F:exonuclease activity"/>
    <property type="evidence" value="ECO:0007669"/>
    <property type="project" value="UniProtKB-KW"/>
</dbReference>
<keyword evidence="6" id="KW-0378">Hydrolase</keyword>
<geneLocation type="plasmid" evidence="7 9">
    <name>12</name>
</geneLocation>
<keyword evidence="6" id="KW-0269">Exonuclease</keyword>
<dbReference type="PANTHER" id="PTHR38103:SF1">
    <property type="entry name" value="RECOMBINATION-ASSOCIATED PROTEIN RDGC"/>
    <property type="match status" value="1"/>
</dbReference>
<reference evidence="7 9" key="2">
    <citation type="submission" date="2018-12" db="EMBL/GenBank/DDBJ databases">
        <authorList>
            <consortium name="Pathogen Informatics"/>
        </authorList>
    </citation>
    <scope>NUCLEOTIDE SEQUENCE [LARGE SCALE GENOMIC DNA]</scope>
    <source>
        <strain evidence="7 9">NCTC12735</strain>
        <plasmid evidence="9">12</plasmid>
    </source>
</reference>